<name>A0A7C2BKB1_9CREN</name>
<sequence length="173" mass="19486">MKILWNPWRFEYVRKVSRNQEEECLFCRLQRVSEEEGLVVYKGKHSFIALNAYPYNSGHLMIAPYAHEASTEKLPVHVLTEVFCLINLSILALRRAFSPDGFNIGANIGRAAGAGVPGHVHFHVVPRWVGDTNFMPIIADTKPMPISLRDAYKILKESIEAVLKEHGECPSGV</sequence>
<keyword evidence="1" id="KW-0547">Nucleotide-binding</keyword>
<dbReference type="SUPFAM" id="SSF54197">
    <property type="entry name" value="HIT-like"/>
    <property type="match status" value="1"/>
</dbReference>
<comment type="caution">
    <text evidence="4">The sequence shown here is derived from an EMBL/GenBank/DDBJ whole genome shotgun (WGS) entry which is preliminary data.</text>
</comment>
<evidence type="ECO:0000313" key="4">
    <source>
        <dbReference type="EMBL" id="HEF87114.1"/>
    </source>
</evidence>
<organism evidence="4">
    <name type="scientific">Thermosphaera aggregans</name>
    <dbReference type="NCBI Taxonomy" id="54254"/>
    <lineage>
        <taxon>Archaea</taxon>
        <taxon>Thermoproteota</taxon>
        <taxon>Thermoprotei</taxon>
        <taxon>Desulfurococcales</taxon>
        <taxon>Desulfurococcaceae</taxon>
        <taxon>Thermosphaera</taxon>
    </lineage>
</organism>
<gene>
    <name evidence="4" type="ORF">ENP55_02185</name>
</gene>
<dbReference type="AlphaFoldDB" id="A0A7C2BKB1"/>
<dbReference type="GO" id="GO:0003824">
    <property type="term" value="F:catalytic activity"/>
    <property type="evidence" value="ECO:0007669"/>
    <property type="project" value="InterPro"/>
</dbReference>
<dbReference type="Gene3D" id="3.30.428.10">
    <property type="entry name" value="HIT-like"/>
    <property type="match status" value="1"/>
</dbReference>
<dbReference type="PROSITE" id="PS51084">
    <property type="entry name" value="HIT_2"/>
    <property type="match status" value="1"/>
</dbReference>
<dbReference type="CDD" id="cd01275">
    <property type="entry name" value="FHIT"/>
    <property type="match status" value="1"/>
</dbReference>
<proteinExistence type="predicted"/>
<feature type="domain" description="HIT" evidence="3">
    <location>
        <begin position="25"/>
        <end position="134"/>
    </location>
</feature>
<reference evidence="4" key="1">
    <citation type="journal article" date="2020" name="mSystems">
        <title>Genome- and Community-Level Interaction Insights into Carbon Utilization and Element Cycling Functions of Hydrothermarchaeota in Hydrothermal Sediment.</title>
        <authorList>
            <person name="Zhou Z."/>
            <person name="Liu Y."/>
            <person name="Xu W."/>
            <person name="Pan J."/>
            <person name="Luo Z.H."/>
            <person name="Li M."/>
        </authorList>
    </citation>
    <scope>NUCLEOTIDE SEQUENCE [LARGE SCALE GENOMIC DNA]</scope>
    <source>
        <strain evidence="4">SpSt-23</strain>
    </source>
</reference>
<evidence type="ECO:0000256" key="1">
    <source>
        <dbReference type="ARBA" id="ARBA00022741"/>
    </source>
</evidence>
<evidence type="ECO:0000259" key="3">
    <source>
        <dbReference type="PROSITE" id="PS51084"/>
    </source>
</evidence>
<dbReference type="Pfam" id="PF01230">
    <property type="entry name" value="HIT"/>
    <property type="match status" value="1"/>
</dbReference>
<feature type="short sequence motif" description="Histidine triad motif" evidence="2">
    <location>
        <begin position="119"/>
        <end position="123"/>
    </location>
</feature>
<dbReference type="EMBL" id="DSJT01000008">
    <property type="protein sequence ID" value="HEF87114.1"/>
    <property type="molecule type" value="Genomic_DNA"/>
</dbReference>
<dbReference type="InterPro" id="IPR039383">
    <property type="entry name" value="FHIT"/>
</dbReference>
<dbReference type="GO" id="GO:0000166">
    <property type="term" value="F:nucleotide binding"/>
    <property type="evidence" value="ECO:0007669"/>
    <property type="project" value="UniProtKB-KW"/>
</dbReference>
<dbReference type="PANTHER" id="PTHR42997:SF1">
    <property type="entry name" value="AP-4-A PHOSPHORYLASE"/>
    <property type="match status" value="1"/>
</dbReference>
<dbReference type="InterPro" id="IPR011146">
    <property type="entry name" value="HIT-like"/>
</dbReference>
<evidence type="ECO:0000256" key="2">
    <source>
        <dbReference type="PROSITE-ProRule" id="PRU00464"/>
    </source>
</evidence>
<dbReference type="PANTHER" id="PTHR42997">
    <property type="entry name" value="HIT FAMILY HYDROLASE"/>
    <property type="match status" value="1"/>
</dbReference>
<accession>A0A7C2BKB1</accession>
<dbReference type="InterPro" id="IPR052908">
    <property type="entry name" value="AP-4-A_phosphorylase"/>
</dbReference>
<dbReference type="InterPro" id="IPR036265">
    <property type="entry name" value="HIT-like_sf"/>
</dbReference>
<protein>
    <submittedName>
        <fullName evidence="4">HIT domain-containing protein</fullName>
    </submittedName>
</protein>